<proteinExistence type="predicted"/>
<dbReference type="EMBL" id="BLLF01006745">
    <property type="protein sequence ID" value="GFH32515.1"/>
    <property type="molecule type" value="Genomic_DNA"/>
</dbReference>
<evidence type="ECO:0000313" key="1">
    <source>
        <dbReference type="EMBL" id="GFH32515.1"/>
    </source>
</evidence>
<sequence>PAAVLLQPQCLYASAILRRGLRHRASIQQRRSNL</sequence>
<keyword evidence="2" id="KW-1185">Reference proteome</keyword>
<accession>A0A6A0AJ40</accession>
<feature type="non-terminal residue" evidence="1">
    <location>
        <position position="1"/>
    </location>
</feature>
<name>A0A6A0AJ40_HAELA</name>
<dbReference type="Proteomes" id="UP000485058">
    <property type="component" value="Unassembled WGS sequence"/>
</dbReference>
<feature type="non-terminal residue" evidence="1">
    <location>
        <position position="34"/>
    </location>
</feature>
<reference evidence="1 2" key="1">
    <citation type="submission" date="2020-02" db="EMBL/GenBank/DDBJ databases">
        <title>Draft genome sequence of Haematococcus lacustris strain NIES-144.</title>
        <authorList>
            <person name="Morimoto D."/>
            <person name="Nakagawa S."/>
            <person name="Yoshida T."/>
            <person name="Sawayama S."/>
        </authorList>
    </citation>
    <scope>NUCLEOTIDE SEQUENCE [LARGE SCALE GENOMIC DNA]</scope>
    <source>
        <strain evidence="1 2">NIES-144</strain>
    </source>
</reference>
<comment type="caution">
    <text evidence="1">The sequence shown here is derived from an EMBL/GenBank/DDBJ whole genome shotgun (WGS) entry which is preliminary data.</text>
</comment>
<evidence type="ECO:0000313" key="2">
    <source>
        <dbReference type="Proteomes" id="UP000485058"/>
    </source>
</evidence>
<organism evidence="1 2">
    <name type="scientific">Haematococcus lacustris</name>
    <name type="common">Green alga</name>
    <name type="synonym">Haematococcus pluvialis</name>
    <dbReference type="NCBI Taxonomy" id="44745"/>
    <lineage>
        <taxon>Eukaryota</taxon>
        <taxon>Viridiplantae</taxon>
        <taxon>Chlorophyta</taxon>
        <taxon>core chlorophytes</taxon>
        <taxon>Chlorophyceae</taxon>
        <taxon>CS clade</taxon>
        <taxon>Chlamydomonadales</taxon>
        <taxon>Haematococcaceae</taxon>
        <taxon>Haematococcus</taxon>
    </lineage>
</organism>
<dbReference type="AlphaFoldDB" id="A0A6A0AJ40"/>
<gene>
    <name evidence="1" type="ORF">HaLaN_31749</name>
</gene>
<protein>
    <submittedName>
        <fullName evidence="1">Uncharacterized protein</fullName>
    </submittedName>
</protein>